<protein>
    <submittedName>
        <fullName evidence="6">Copper resistance protein CopC</fullName>
    </submittedName>
</protein>
<evidence type="ECO:0000313" key="7">
    <source>
        <dbReference type="Proteomes" id="UP000450000"/>
    </source>
</evidence>
<evidence type="ECO:0000256" key="4">
    <source>
        <dbReference type="SAM" id="Phobius"/>
    </source>
</evidence>
<feature type="region of interest" description="Disordered" evidence="3">
    <location>
        <begin position="144"/>
        <end position="164"/>
    </location>
</feature>
<feature type="domain" description="CopC" evidence="5">
    <location>
        <begin position="51"/>
        <end position="141"/>
    </location>
</feature>
<reference evidence="6 7" key="1">
    <citation type="submission" date="2019-09" db="EMBL/GenBank/DDBJ databases">
        <title>Genome Sequences of Streptomyces kaniharaensis ATCC 21070.</title>
        <authorList>
            <person name="Zhu W."/>
            <person name="De Crecy-Lagard V."/>
            <person name="Richards N.G."/>
        </authorList>
    </citation>
    <scope>NUCLEOTIDE SEQUENCE [LARGE SCALE GENOMIC DNA]</scope>
    <source>
        <strain evidence="6 7">SF-557</strain>
    </source>
</reference>
<gene>
    <name evidence="6" type="ORF">F7Q99_00230</name>
</gene>
<dbReference type="GO" id="GO:0046688">
    <property type="term" value="P:response to copper ion"/>
    <property type="evidence" value="ECO:0007669"/>
    <property type="project" value="InterPro"/>
</dbReference>
<dbReference type="GO" id="GO:0005507">
    <property type="term" value="F:copper ion binding"/>
    <property type="evidence" value="ECO:0007669"/>
    <property type="project" value="InterPro"/>
</dbReference>
<evidence type="ECO:0000313" key="6">
    <source>
        <dbReference type="EMBL" id="MQS10747.1"/>
    </source>
</evidence>
<evidence type="ECO:0000256" key="2">
    <source>
        <dbReference type="ARBA" id="ARBA00023008"/>
    </source>
</evidence>
<feature type="transmembrane region" description="Helical" evidence="4">
    <location>
        <begin position="172"/>
        <end position="192"/>
    </location>
</feature>
<sequence length="210" mass="21320">MTLAPARPARRAGGSAPPAVRSFQRRMATGVAALVVLLVAVGWLSSSEPVRLKAATPADGGSVQSPPAEVALAFTGELRPRSVFVRVTGENGVAVDGSAPRVDGQRVITPVSISRTGAYLVTYRLALAGGGEVSGVTGFSVGSGAAGPQGDTGAVSGPSGHGAHDHGVDGPWNIALLCLDALLLPGAVLLMIRRPRVRRGRARPKARSDP</sequence>
<dbReference type="Proteomes" id="UP000450000">
    <property type="component" value="Unassembled WGS sequence"/>
</dbReference>
<dbReference type="AlphaFoldDB" id="A0A6N7KK69"/>
<keyword evidence="4" id="KW-0472">Membrane</keyword>
<keyword evidence="7" id="KW-1185">Reference proteome</keyword>
<accession>A0A6N7KK69</accession>
<dbReference type="SUPFAM" id="SSF81296">
    <property type="entry name" value="E set domains"/>
    <property type="match status" value="1"/>
</dbReference>
<evidence type="ECO:0000256" key="1">
    <source>
        <dbReference type="ARBA" id="ARBA00022729"/>
    </source>
</evidence>
<evidence type="ECO:0000256" key="3">
    <source>
        <dbReference type="SAM" id="MobiDB-lite"/>
    </source>
</evidence>
<keyword evidence="1" id="KW-0732">Signal</keyword>
<keyword evidence="4" id="KW-0812">Transmembrane</keyword>
<dbReference type="InterPro" id="IPR007348">
    <property type="entry name" value="CopC_dom"/>
</dbReference>
<dbReference type="Gene3D" id="2.60.40.1220">
    <property type="match status" value="1"/>
</dbReference>
<dbReference type="Pfam" id="PF04234">
    <property type="entry name" value="CopC"/>
    <property type="match status" value="1"/>
</dbReference>
<evidence type="ECO:0000259" key="5">
    <source>
        <dbReference type="Pfam" id="PF04234"/>
    </source>
</evidence>
<dbReference type="InterPro" id="IPR014755">
    <property type="entry name" value="Cu-Rt/internalin_Ig-like"/>
</dbReference>
<dbReference type="OrthoDB" id="4350923at2"/>
<name>A0A6N7KK69_9ACTN</name>
<keyword evidence="4" id="KW-1133">Transmembrane helix</keyword>
<comment type="caution">
    <text evidence="6">The sequence shown here is derived from an EMBL/GenBank/DDBJ whole genome shotgun (WGS) entry which is preliminary data.</text>
</comment>
<keyword evidence="2" id="KW-0186">Copper</keyword>
<proteinExistence type="predicted"/>
<dbReference type="RefSeq" id="WP_153459524.1">
    <property type="nucleotide sequence ID" value="NZ_WBOF01000001.1"/>
</dbReference>
<dbReference type="InterPro" id="IPR014756">
    <property type="entry name" value="Ig_E-set"/>
</dbReference>
<organism evidence="6 7">
    <name type="scientific">Streptomyces kaniharaensis</name>
    <dbReference type="NCBI Taxonomy" id="212423"/>
    <lineage>
        <taxon>Bacteria</taxon>
        <taxon>Bacillati</taxon>
        <taxon>Actinomycetota</taxon>
        <taxon>Actinomycetes</taxon>
        <taxon>Kitasatosporales</taxon>
        <taxon>Streptomycetaceae</taxon>
        <taxon>Streptomyces</taxon>
    </lineage>
</organism>
<feature type="transmembrane region" description="Helical" evidence="4">
    <location>
        <begin position="27"/>
        <end position="45"/>
    </location>
</feature>
<dbReference type="EMBL" id="WBOF01000001">
    <property type="protein sequence ID" value="MQS10747.1"/>
    <property type="molecule type" value="Genomic_DNA"/>
</dbReference>
<dbReference type="GO" id="GO:0042597">
    <property type="term" value="C:periplasmic space"/>
    <property type="evidence" value="ECO:0007669"/>
    <property type="project" value="InterPro"/>
</dbReference>